<dbReference type="AlphaFoldDB" id="A0A8K0KHV2"/>
<feature type="region of interest" description="Disordered" evidence="1">
    <location>
        <begin position="69"/>
        <end position="144"/>
    </location>
</feature>
<feature type="compositionally biased region" description="Polar residues" evidence="1">
    <location>
        <begin position="74"/>
        <end position="89"/>
    </location>
</feature>
<reference evidence="2" key="1">
    <citation type="submission" date="2013-04" db="EMBL/GenBank/DDBJ databases">
        <authorList>
            <person name="Qu J."/>
            <person name="Murali S.C."/>
            <person name="Bandaranaike D."/>
            <person name="Bellair M."/>
            <person name="Blankenburg K."/>
            <person name="Chao H."/>
            <person name="Dinh H."/>
            <person name="Doddapaneni H."/>
            <person name="Downs B."/>
            <person name="Dugan-Rocha S."/>
            <person name="Elkadiri S."/>
            <person name="Gnanaolivu R.D."/>
            <person name="Hernandez B."/>
            <person name="Javaid M."/>
            <person name="Jayaseelan J.C."/>
            <person name="Lee S."/>
            <person name="Li M."/>
            <person name="Ming W."/>
            <person name="Munidasa M."/>
            <person name="Muniz J."/>
            <person name="Nguyen L."/>
            <person name="Ongeri F."/>
            <person name="Osuji N."/>
            <person name="Pu L.-L."/>
            <person name="Puazo M."/>
            <person name="Qu C."/>
            <person name="Quiroz J."/>
            <person name="Raj R."/>
            <person name="Weissenberger G."/>
            <person name="Xin Y."/>
            <person name="Zou X."/>
            <person name="Han Y."/>
            <person name="Richards S."/>
            <person name="Worley K."/>
            <person name="Muzny D."/>
            <person name="Gibbs R."/>
        </authorList>
    </citation>
    <scope>NUCLEOTIDE SEQUENCE</scope>
    <source>
        <strain evidence="2">Sampled in the wild</strain>
    </source>
</reference>
<comment type="caution">
    <text evidence="2">The sequence shown here is derived from an EMBL/GenBank/DDBJ whole genome shotgun (WGS) entry which is preliminary data.</text>
</comment>
<dbReference type="Proteomes" id="UP000792457">
    <property type="component" value="Unassembled WGS sequence"/>
</dbReference>
<organism evidence="2 3">
    <name type="scientific">Ladona fulva</name>
    <name type="common">Scarce chaser dragonfly</name>
    <name type="synonym">Libellula fulva</name>
    <dbReference type="NCBI Taxonomy" id="123851"/>
    <lineage>
        <taxon>Eukaryota</taxon>
        <taxon>Metazoa</taxon>
        <taxon>Ecdysozoa</taxon>
        <taxon>Arthropoda</taxon>
        <taxon>Hexapoda</taxon>
        <taxon>Insecta</taxon>
        <taxon>Pterygota</taxon>
        <taxon>Palaeoptera</taxon>
        <taxon>Odonata</taxon>
        <taxon>Epiprocta</taxon>
        <taxon>Anisoptera</taxon>
        <taxon>Libelluloidea</taxon>
        <taxon>Libellulidae</taxon>
        <taxon>Ladona</taxon>
    </lineage>
</organism>
<evidence type="ECO:0000256" key="1">
    <source>
        <dbReference type="SAM" id="MobiDB-lite"/>
    </source>
</evidence>
<protein>
    <submittedName>
        <fullName evidence="2">Uncharacterized protein</fullName>
    </submittedName>
</protein>
<evidence type="ECO:0000313" key="2">
    <source>
        <dbReference type="EMBL" id="KAG8232588.1"/>
    </source>
</evidence>
<proteinExistence type="predicted"/>
<accession>A0A8K0KHV2</accession>
<evidence type="ECO:0000313" key="3">
    <source>
        <dbReference type="Proteomes" id="UP000792457"/>
    </source>
</evidence>
<gene>
    <name evidence="2" type="ORF">J437_LFUL013127</name>
</gene>
<feature type="compositionally biased region" description="Pro residues" evidence="1">
    <location>
        <begin position="108"/>
        <end position="133"/>
    </location>
</feature>
<sequence length="166" mass="18381">MKKIHIETHESIRRQSDDYNEKRSSLGIENDIYGWVPRPTQRQHHHPSLTNPQSHCFFIISSALSLSHSRHLPTPNSVGAAQRPTSPTPVHSPGRRRTPNPNSAPNTITPPAPPPPPPSPPPNSSRPSTPPPTSSLQLTSANGFYCKRQTSTRHTWNGDEKCVCVK</sequence>
<reference evidence="2" key="2">
    <citation type="submission" date="2017-10" db="EMBL/GenBank/DDBJ databases">
        <title>Ladona fulva Genome sequencing and assembly.</title>
        <authorList>
            <person name="Murali S."/>
            <person name="Richards S."/>
            <person name="Bandaranaike D."/>
            <person name="Bellair M."/>
            <person name="Blankenburg K."/>
            <person name="Chao H."/>
            <person name="Dinh H."/>
            <person name="Doddapaneni H."/>
            <person name="Dugan-Rocha S."/>
            <person name="Elkadiri S."/>
            <person name="Gnanaolivu R."/>
            <person name="Hernandez B."/>
            <person name="Skinner E."/>
            <person name="Javaid M."/>
            <person name="Lee S."/>
            <person name="Li M."/>
            <person name="Ming W."/>
            <person name="Munidasa M."/>
            <person name="Muniz J."/>
            <person name="Nguyen L."/>
            <person name="Hughes D."/>
            <person name="Osuji N."/>
            <person name="Pu L.-L."/>
            <person name="Puazo M."/>
            <person name="Qu C."/>
            <person name="Quiroz J."/>
            <person name="Raj R."/>
            <person name="Weissenberger G."/>
            <person name="Xin Y."/>
            <person name="Zou X."/>
            <person name="Han Y."/>
            <person name="Worley K."/>
            <person name="Muzny D."/>
            <person name="Gibbs R."/>
        </authorList>
    </citation>
    <scope>NUCLEOTIDE SEQUENCE</scope>
    <source>
        <strain evidence="2">Sampled in the wild</strain>
    </source>
</reference>
<name>A0A8K0KHV2_LADFU</name>
<feature type="region of interest" description="Disordered" evidence="1">
    <location>
        <begin position="1"/>
        <end position="22"/>
    </location>
</feature>
<keyword evidence="3" id="KW-1185">Reference proteome</keyword>
<dbReference type="EMBL" id="KZ308633">
    <property type="protein sequence ID" value="KAG8232588.1"/>
    <property type="molecule type" value="Genomic_DNA"/>
</dbReference>